<sequence length="399" mass="46336">MIFSVVKQALFPDIKTISSLNLIRSVSTALLCQNVNKLQTSHIYSIFSFREKKLFCESKHYFCQNACFNNANKSGILGIQLKKRPVRKSKTLILDDADISQSGFWNVKGLATAEEYNLESLAEDLFKQNLYVTKKINTSGKSFPDVIHAVPKYEIDQKGKDIFFFREGTVVMWNIPELESGNVLKLLRCHEESSYSRSMVQSECEVMPYTLTEKRSHLKEGHIHLSIDSNLDKYTFSNAISQSVKLGIWEASLEHYIDSIEFVTDDLKDGRKIKMTREEVLRKQGQLFALRHFINLSSDLLDTPDFYWENDELESLYQQTCSYFSITKRTRIMNEKINHCVELVELLSSHLSDRHHVRLEWMIIVLIMVEVGFEIIHYLDRYLDKKENSSTTFSDGIEM</sequence>
<keyword evidence="4" id="KW-1185">Reference proteome</keyword>
<dbReference type="PANTHER" id="PTHR16255">
    <property type="entry name" value="REQUIRED FOR MEIOTIC NUCLEAR DIVISION PROTEIN 1 HOMOLOG"/>
    <property type="match status" value="1"/>
</dbReference>
<dbReference type="InterPro" id="IPR003734">
    <property type="entry name" value="DUF155"/>
</dbReference>
<dbReference type="AlphaFoldDB" id="A0A834XNX8"/>
<dbReference type="GO" id="GO:0005739">
    <property type="term" value="C:mitochondrion"/>
    <property type="evidence" value="ECO:0007669"/>
    <property type="project" value="UniProtKB-ARBA"/>
</dbReference>
<comment type="similarity">
    <text evidence="1">Belongs to the RMD1/sif2 family.</text>
</comment>
<organism evidence="3 4">
    <name type="scientific">Aphidius gifuensis</name>
    <name type="common">Parasitoid wasp</name>
    <dbReference type="NCBI Taxonomy" id="684658"/>
    <lineage>
        <taxon>Eukaryota</taxon>
        <taxon>Metazoa</taxon>
        <taxon>Ecdysozoa</taxon>
        <taxon>Arthropoda</taxon>
        <taxon>Hexapoda</taxon>
        <taxon>Insecta</taxon>
        <taxon>Pterygota</taxon>
        <taxon>Neoptera</taxon>
        <taxon>Endopterygota</taxon>
        <taxon>Hymenoptera</taxon>
        <taxon>Apocrita</taxon>
        <taxon>Ichneumonoidea</taxon>
        <taxon>Braconidae</taxon>
        <taxon>Aphidiinae</taxon>
        <taxon>Aphidius</taxon>
    </lineage>
</organism>
<gene>
    <name evidence="3" type="ORF">HCN44_000420</name>
</gene>
<dbReference type="OrthoDB" id="242766at2759"/>
<dbReference type="EMBL" id="JACMRX010000004">
    <property type="protein sequence ID" value="KAF7990615.1"/>
    <property type="molecule type" value="Genomic_DNA"/>
</dbReference>
<accession>A0A834XNX8</accession>
<evidence type="ECO:0000313" key="4">
    <source>
        <dbReference type="Proteomes" id="UP000639338"/>
    </source>
</evidence>
<feature type="domain" description="DUF155" evidence="2">
    <location>
        <begin position="162"/>
        <end position="334"/>
    </location>
</feature>
<reference evidence="3 4" key="1">
    <citation type="submission" date="2020-08" db="EMBL/GenBank/DDBJ databases">
        <title>Aphidius gifuensis genome sequencing and assembly.</title>
        <authorList>
            <person name="Du Z."/>
        </authorList>
    </citation>
    <scope>NUCLEOTIDE SEQUENCE [LARGE SCALE GENOMIC DNA]</scope>
    <source>
        <strain evidence="3">YNYX2018</strain>
        <tissue evidence="3">Adults</tissue>
    </source>
</reference>
<dbReference type="InterPro" id="IPR051624">
    <property type="entry name" value="RMD1/Sad1-interacting"/>
</dbReference>
<evidence type="ECO:0000256" key="1">
    <source>
        <dbReference type="ARBA" id="ARBA00008306"/>
    </source>
</evidence>
<dbReference type="PANTHER" id="PTHR16255:SF1">
    <property type="entry name" value="REQUIRED FOR MEIOTIC NUCLEAR DIVISION PROTEIN 1 HOMOLOG"/>
    <property type="match status" value="1"/>
</dbReference>
<dbReference type="Pfam" id="PF02582">
    <property type="entry name" value="DUF155"/>
    <property type="match status" value="1"/>
</dbReference>
<comment type="caution">
    <text evidence="3">The sequence shown here is derived from an EMBL/GenBank/DDBJ whole genome shotgun (WGS) entry which is preliminary data.</text>
</comment>
<proteinExistence type="inferred from homology"/>
<name>A0A834XNX8_APHGI</name>
<protein>
    <recommendedName>
        <fullName evidence="2">DUF155 domain-containing protein</fullName>
    </recommendedName>
</protein>
<evidence type="ECO:0000313" key="3">
    <source>
        <dbReference type="EMBL" id="KAF7990615.1"/>
    </source>
</evidence>
<dbReference type="Proteomes" id="UP000639338">
    <property type="component" value="Unassembled WGS sequence"/>
</dbReference>
<dbReference type="GO" id="GO:0070131">
    <property type="term" value="P:positive regulation of mitochondrial translation"/>
    <property type="evidence" value="ECO:0007669"/>
    <property type="project" value="TreeGrafter"/>
</dbReference>
<evidence type="ECO:0000259" key="2">
    <source>
        <dbReference type="Pfam" id="PF02582"/>
    </source>
</evidence>